<dbReference type="Proteomes" id="UP000481861">
    <property type="component" value="Unassembled WGS sequence"/>
</dbReference>
<evidence type="ECO:0000256" key="3">
    <source>
        <dbReference type="ARBA" id="ARBA00022989"/>
    </source>
</evidence>
<keyword evidence="2 5" id="KW-0812">Transmembrane</keyword>
<comment type="caution">
    <text evidence="6">The sequence shown here is derived from an EMBL/GenBank/DDBJ whole genome shotgun (WGS) entry which is preliminary data.</text>
</comment>
<reference evidence="6 7" key="1">
    <citation type="submission" date="2020-01" db="EMBL/GenBank/DDBJ databases">
        <authorList>
            <consortium name="DOE Joint Genome Institute"/>
            <person name="Haridas S."/>
            <person name="Albert R."/>
            <person name="Binder M."/>
            <person name="Bloem J."/>
            <person name="Labutti K."/>
            <person name="Salamov A."/>
            <person name="Andreopoulos B."/>
            <person name="Baker S.E."/>
            <person name="Barry K."/>
            <person name="Bills G."/>
            <person name="Bluhm B.H."/>
            <person name="Cannon C."/>
            <person name="Castanera R."/>
            <person name="Culley D.E."/>
            <person name="Daum C."/>
            <person name="Ezra D."/>
            <person name="Gonzalez J.B."/>
            <person name="Henrissat B."/>
            <person name="Kuo A."/>
            <person name="Liang C."/>
            <person name="Lipzen A."/>
            <person name="Lutzoni F."/>
            <person name="Magnuson J."/>
            <person name="Mondo S."/>
            <person name="Nolan M."/>
            <person name="Ohm R."/>
            <person name="Pangilinan J."/>
            <person name="Park H.-J.H."/>
            <person name="Ramirez L."/>
            <person name="Alfaro M."/>
            <person name="Sun H."/>
            <person name="Tritt A."/>
            <person name="Yoshinaga Y."/>
            <person name="Zwiers L.-H.L."/>
            <person name="Turgeon B.G."/>
            <person name="Goodwin S.B."/>
            <person name="Spatafora J.W."/>
            <person name="Crous P.W."/>
            <person name="Grigoriev I.V."/>
        </authorList>
    </citation>
    <scope>NUCLEOTIDE SEQUENCE [LARGE SCALE GENOMIC DNA]</scope>
    <source>
        <strain evidence="6 7">CBS 611.86</strain>
    </source>
</reference>
<keyword evidence="7" id="KW-1185">Reference proteome</keyword>
<dbReference type="AlphaFoldDB" id="A0A7C8MD26"/>
<proteinExistence type="predicted"/>
<evidence type="ECO:0000313" key="7">
    <source>
        <dbReference type="Proteomes" id="UP000481861"/>
    </source>
</evidence>
<evidence type="ECO:0000313" key="6">
    <source>
        <dbReference type="EMBL" id="KAF2874001.1"/>
    </source>
</evidence>
<feature type="transmembrane region" description="Helical" evidence="5">
    <location>
        <begin position="12"/>
        <end position="34"/>
    </location>
</feature>
<keyword evidence="4 5" id="KW-0472">Membrane</keyword>
<evidence type="ECO:0000256" key="5">
    <source>
        <dbReference type="SAM" id="Phobius"/>
    </source>
</evidence>
<dbReference type="PANTHER" id="PTHR31465">
    <property type="entry name" value="PROTEIN RTA1-RELATED"/>
    <property type="match status" value="1"/>
</dbReference>
<evidence type="ECO:0000256" key="1">
    <source>
        <dbReference type="ARBA" id="ARBA00004141"/>
    </source>
</evidence>
<keyword evidence="3 5" id="KW-1133">Transmembrane helix</keyword>
<accession>A0A7C8MD26</accession>
<dbReference type="OrthoDB" id="3358017at2759"/>
<comment type="subcellular location">
    <subcellularLocation>
        <location evidence="1">Membrane</location>
        <topology evidence="1">Multi-pass membrane protein</topology>
    </subcellularLocation>
</comment>
<dbReference type="PANTHER" id="PTHR31465:SF35">
    <property type="entry name" value="RTA1 DOMAIN PROTEIN-RELATED"/>
    <property type="match status" value="1"/>
</dbReference>
<protein>
    <submittedName>
        <fullName evidence="6">RTA1 like protein-domain-containing protein</fullName>
    </submittedName>
</protein>
<dbReference type="GO" id="GO:0016020">
    <property type="term" value="C:membrane"/>
    <property type="evidence" value="ECO:0007669"/>
    <property type="project" value="UniProtKB-SubCell"/>
</dbReference>
<feature type="transmembrane region" description="Helical" evidence="5">
    <location>
        <begin position="46"/>
        <end position="65"/>
    </location>
</feature>
<name>A0A7C8MD26_9PLEO</name>
<feature type="transmembrane region" description="Helical" evidence="5">
    <location>
        <begin position="77"/>
        <end position="99"/>
    </location>
</feature>
<dbReference type="EMBL" id="JAADJZ010000006">
    <property type="protein sequence ID" value="KAF2874001.1"/>
    <property type="molecule type" value="Genomic_DNA"/>
</dbReference>
<feature type="transmembrane region" description="Helical" evidence="5">
    <location>
        <begin position="156"/>
        <end position="178"/>
    </location>
</feature>
<evidence type="ECO:0000256" key="4">
    <source>
        <dbReference type="ARBA" id="ARBA00023136"/>
    </source>
</evidence>
<dbReference type="InterPro" id="IPR007568">
    <property type="entry name" value="RTA1"/>
</dbReference>
<organism evidence="6 7">
    <name type="scientific">Massariosphaeria phaeospora</name>
    <dbReference type="NCBI Taxonomy" id="100035"/>
    <lineage>
        <taxon>Eukaryota</taxon>
        <taxon>Fungi</taxon>
        <taxon>Dikarya</taxon>
        <taxon>Ascomycota</taxon>
        <taxon>Pezizomycotina</taxon>
        <taxon>Dothideomycetes</taxon>
        <taxon>Pleosporomycetidae</taxon>
        <taxon>Pleosporales</taxon>
        <taxon>Pleosporales incertae sedis</taxon>
        <taxon>Massariosphaeria</taxon>
    </lineage>
</organism>
<dbReference type="Pfam" id="PF04479">
    <property type="entry name" value="RTA1"/>
    <property type="match status" value="1"/>
</dbReference>
<evidence type="ECO:0000256" key="2">
    <source>
        <dbReference type="ARBA" id="ARBA00022692"/>
    </source>
</evidence>
<sequence length="237" mass="26106">MSGSSPVEHKLWHYTPSIAGGVIGAIVFFILTAFHTWRLVKNRTWFCIPFVIGGLFEGIGYAARAAANKDIETKTPYIIQSCLILLAPILFAASIYMILGRLITRTDSVHLSIIRARWVTKIFVTGDVLCFFVQSGGAAMLIKAADQDGVKRGENIILGGLVLQILMFVFFVVVAAVWHSRLGKHVTAAASDLPWKKYISFLYAASIFITIRNLCRVVEYAQGRVSSQSSNSSTTSR</sequence>
<gene>
    <name evidence="6" type="ORF">BDV95DRAFT_319344</name>
</gene>